<feature type="transmembrane region" description="Helical" evidence="7">
    <location>
        <begin position="38"/>
        <end position="60"/>
    </location>
</feature>
<dbReference type="GO" id="GO:0005886">
    <property type="term" value="C:plasma membrane"/>
    <property type="evidence" value="ECO:0007669"/>
    <property type="project" value="UniProtKB-SubCell"/>
</dbReference>
<evidence type="ECO:0000256" key="7">
    <source>
        <dbReference type="SAM" id="Phobius"/>
    </source>
</evidence>
<dbReference type="InterPro" id="IPR032808">
    <property type="entry name" value="DoxX"/>
</dbReference>
<dbReference type="Proteomes" id="UP000071778">
    <property type="component" value="Chromosome"/>
</dbReference>
<dbReference type="PATRIC" id="fig|279058.17.peg.4530"/>
<protein>
    <submittedName>
        <fullName evidence="8">DoxX family protein</fullName>
    </submittedName>
</protein>
<keyword evidence="9" id="KW-1185">Reference proteome</keyword>
<proteinExistence type="inferred from homology"/>
<evidence type="ECO:0000256" key="6">
    <source>
        <dbReference type="ARBA" id="ARBA00023136"/>
    </source>
</evidence>
<keyword evidence="3" id="KW-1003">Cell membrane</keyword>
<feature type="transmembrane region" description="Helical" evidence="7">
    <location>
        <begin position="66"/>
        <end position="86"/>
    </location>
</feature>
<name>A0A127QP87_9BURK</name>
<evidence type="ECO:0000256" key="5">
    <source>
        <dbReference type="ARBA" id="ARBA00022989"/>
    </source>
</evidence>
<dbReference type="PANTHER" id="PTHR33452">
    <property type="entry name" value="OXIDOREDUCTASE CATD-RELATED"/>
    <property type="match status" value="1"/>
</dbReference>
<feature type="transmembrane region" description="Helical" evidence="7">
    <location>
        <begin position="93"/>
        <end position="112"/>
    </location>
</feature>
<comment type="similarity">
    <text evidence="2">Belongs to the DoxX family.</text>
</comment>
<reference evidence="8 9" key="1">
    <citation type="submission" date="2015-11" db="EMBL/GenBank/DDBJ databases">
        <title>Exploring the genomic traits of fungus-feeding bacterial genus Collimonas.</title>
        <authorList>
            <person name="Song C."/>
            <person name="Schmidt R."/>
            <person name="de Jager V."/>
            <person name="Krzyzanowska D."/>
            <person name="Jongedijk E."/>
            <person name="Cankar K."/>
            <person name="Beekwilder J."/>
            <person name="van Veen A."/>
            <person name="de Boer W."/>
            <person name="van Veen J.A."/>
            <person name="Garbeva P."/>
        </authorList>
    </citation>
    <scope>NUCLEOTIDE SEQUENCE [LARGE SCALE GENOMIC DNA]</scope>
    <source>
        <strain evidence="8 9">Ter282</strain>
    </source>
</reference>
<dbReference type="EMBL" id="CP013235">
    <property type="protein sequence ID" value="AMP11859.1"/>
    <property type="molecule type" value="Genomic_DNA"/>
</dbReference>
<feature type="transmembrane region" description="Helical" evidence="7">
    <location>
        <begin position="124"/>
        <end position="143"/>
    </location>
</feature>
<dbReference type="InterPro" id="IPR051907">
    <property type="entry name" value="DoxX-like_oxidoreductase"/>
</dbReference>
<comment type="subcellular location">
    <subcellularLocation>
        <location evidence="1">Cell membrane</location>
        <topology evidence="1">Multi-pass membrane protein</topology>
    </subcellularLocation>
</comment>
<keyword evidence="5 7" id="KW-1133">Transmembrane helix</keyword>
<evidence type="ECO:0000256" key="1">
    <source>
        <dbReference type="ARBA" id="ARBA00004651"/>
    </source>
</evidence>
<sequence>MAPAFNQYQEENIMTTTKTIDTGAYAATLLRLTLGIALLAHAYLKVFVFTLPGAAAFFASQGFPGWSVYPVVAVEVLTGIALVLGLQARIAAIISLPVLLGALSVHAPNGWVFTSPNGGWEYPAFMVVTAIAIALLGNGAFALSKAK</sequence>
<evidence type="ECO:0000256" key="3">
    <source>
        <dbReference type="ARBA" id="ARBA00022475"/>
    </source>
</evidence>
<dbReference type="AlphaFoldDB" id="A0A127QP87"/>
<evidence type="ECO:0000256" key="2">
    <source>
        <dbReference type="ARBA" id="ARBA00006679"/>
    </source>
</evidence>
<accession>A0A127QP87</accession>
<evidence type="ECO:0000256" key="4">
    <source>
        <dbReference type="ARBA" id="ARBA00022692"/>
    </source>
</evidence>
<evidence type="ECO:0000313" key="9">
    <source>
        <dbReference type="Proteomes" id="UP000071778"/>
    </source>
</evidence>
<keyword evidence="6 7" id="KW-0472">Membrane</keyword>
<keyword evidence="4 7" id="KW-0812">Transmembrane</keyword>
<organism evidence="8 9">
    <name type="scientific">Collimonas arenae</name>
    <dbReference type="NCBI Taxonomy" id="279058"/>
    <lineage>
        <taxon>Bacteria</taxon>
        <taxon>Pseudomonadati</taxon>
        <taxon>Pseudomonadota</taxon>
        <taxon>Betaproteobacteria</taxon>
        <taxon>Burkholderiales</taxon>
        <taxon>Oxalobacteraceae</taxon>
        <taxon>Collimonas</taxon>
    </lineage>
</organism>
<dbReference type="Pfam" id="PF07681">
    <property type="entry name" value="DoxX"/>
    <property type="match status" value="1"/>
</dbReference>
<dbReference type="PANTHER" id="PTHR33452:SF1">
    <property type="entry name" value="INNER MEMBRANE PROTEIN YPHA-RELATED"/>
    <property type="match status" value="1"/>
</dbReference>
<gene>
    <name evidence="8" type="ORF">CAter282_4199</name>
</gene>
<evidence type="ECO:0000313" key="8">
    <source>
        <dbReference type="EMBL" id="AMP11859.1"/>
    </source>
</evidence>